<feature type="region of interest" description="Disordered" evidence="19">
    <location>
        <begin position="1767"/>
        <end position="1832"/>
    </location>
</feature>
<feature type="compositionally biased region" description="Basic and acidic residues" evidence="19">
    <location>
        <begin position="22"/>
        <end position="32"/>
    </location>
</feature>
<feature type="compositionally biased region" description="Basic and acidic residues" evidence="19">
    <location>
        <begin position="494"/>
        <end position="506"/>
    </location>
</feature>
<evidence type="ECO:0000256" key="4">
    <source>
        <dbReference type="ARBA" id="ARBA00022490"/>
    </source>
</evidence>
<keyword evidence="7" id="KW-0053">Apoptosis</keyword>
<keyword evidence="9" id="KW-0805">Transcription regulation</keyword>
<dbReference type="InterPro" id="IPR009057">
    <property type="entry name" value="Homeodomain-like_sf"/>
</dbReference>
<dbReference type="RefSeq" id="XP_022103004.1">
    <property type="nucleotide sequence ID" value="XM_022247312.1"/>
</dbReference>
<dbReference type="Gene3D" id="1.10.10.60">
    <property type="entry name" value="Homeodomain-like"/>
    <property type="match status" value="1"/>
</dbReference>
<feature type="compositionally biased region" description="Polar residues" evidence="19">
    <location>
        <begin position="82"/>
        <end position="105"/>
    </location>
</feature>
<feature type="region of interest" description="Disordered" evidence="19">
    <location>
        <begin position="2289"/>
        <end position="2316"/>
    </location>
</feature>
<feature type="region of interest" description="Disordered" evidence="19">
    <location>
        <begin position="476"/>
        <end position="591"/>
    </location>
</feature>
<feature type="region of interest" description="Disordered" evidence="19">
    <location>
        <begin position="208"/>
        <end position="367"/>
    </location>
</feature>
<feature type="compositionally biased region" description="Polar residues" evidence="19">
    <location>
        <begin position="2065"/>
        <end position="2090"/>
    </location>
</feature>
<keyword evidence="4" id="KW-0963">Cytoplasm</keyword>
<dbReference type="InterPro" id="IPR052435">
    <property type="entry name" value="YY1-Transcr_Regul"/>
</dbReference>
<feature type="compositionally biased region" description="Acidic residues" evidence="19">
    <location>
        <begin position="1631"/>
        <end position="1642"/>
    </location>
</feature>
<evidence type="ECO:0000256" key="11">
    <source>
        <dbReference type="ARBA" id="ARBA00023159"/>
    </source>
</evidence>
<feature type="compositionally biased region" description="Polar residues" evidence="19">
    <location>
        <begin position="235"/>
        <end position="244"/>
    </location>
</feature>
<feature type="compositionally biased region" description="Basic and acidic residues" evidence="19">
    <location>
        <begin position="2158"/>
        <end position="2183"/>
    </location>
</feature>
<feature type="compositionally biased region" description="Polar residues" evidence="19">
    <location>
        <begin position="1159"/>
        <end position="1189"/>
    </location>
</feature>
<feature type="compositionally biased region" description="Acidic residues" evidence="19">
    <location>
        <begin position="2294"/>
        <end position="2316"/>
    </location>
</feature>
<evidence type="ECO:0000256" key="5">
    <source>
        <dbReference type="ARBA" id="ARBA00022491"/>
    </source>
</evidence>
<dbReference type="Proteomes" id="UP000694845">
    <property type="component" value="Unplaced"/>
</dbReference>
<feature type="compositionally biased region" description="Basic and acidic residues" evidence="19">
    <location>
        <begin position="2091"/>
        <end position="2110"/>
    </location>
</feature>
<keyword evidence="12" id="KW-0804">Transcription</keyword>
<feature type="region of interest" description="Disordered" evidence="19">
    <location>
        <begin position="1015"/>
        <end position="1081"/>
    </location>
</feature>
<feature type="compositionally biased region" description="Polar residues" evidence="19">
    <location>
        <begin position="1033"/>
        <end position="1055"/>
    </location>
</feature>
<evidence type="ECO:0000256" key="12">
    <source>
        <dbReference type="ARBA" id="ARBA00023163"/>
    </source>
</evidence>
<feature type="coiled-coil region" evidence="18">
    <location>
        <begin position="593"/>
        <end position="620"/>
    </location>
</feature>
<dbReference type="Pfam" id="PF02671">
    <property type="entry name" value="PAH"/>
    <property type="match status" value="1"/>
</dbReference>
<feature type="compositionally biased region" description="Basic and acidic residues" evidence="19">
    <location>
        <begin position="108"/>
        <end position="132"/>
    </location>
</feature>
<keyword evidence="11" id="KW-0010">Activator</keyword>
<protein>
    <recommendedName>
        <fullName evidence="15">CASP8-associated protein 2</fullName>
    </recommendedName>
    <alternativeName>
        <fullName evidence="16">FLICE-associated huge protein</fullName>
    </alternativeName>
</protein>
<feature type="compositionally biased region" description="Polar residues" evidence="19">
    <location>
        <begin position="2117"/>
        <end position="2128"/>
    </location>
</feature>
<dbReference type="PANTHER" id="PTHR16088">
    <property type="entry name" value="YY1 ASSOCIATED PROTEIN-RELATED"/>
    <property type="match status" value="1"/>
</dbReference>
<dbReference type="GO" id="GO:0097190">
    <property type="term" value="P:apoptotic signaling pathway"/>
    <property type="evidence" value="ECO:0007669"/>
    <property type="project" value="UniProtKB-ARBA"/>
</dbReference>
<feature type="region of interest" description="Disordered" evidence="19">
    <location>
        <begin position="423"/>
        <end position="442"/>
    </location>
</feature>
<dbReference type="InterPro" id="IPR036600">
    <property type="entry name" value="PAH_sf"/>
</dbReference>
<feature type="compositionally biased region" description="Low complexity" evidence="19">
    <location>
        <begin position="1191"/>
        <end position="1201"/>
    </location>
</feature>
<dbReference type="SUPFAM" id="SSF46689">
    <property type="entry name" value="Homeodomain-like"/>
    <property type="match status" value="1"/>
</dbReference>
<feature type="compositionally biased region" description="Low complexity" evidence="19">
    <location>
        <begin position="1333"/>
        <end position="1350"/>
    </location>
</feature>
<dbReference type="FunFam" id="1.10.10.60:FF:000265">
    <property type="entry name" value="CASP8-associated protein 2 isoform X1"/>
    <property type="match status" value="1"/>
</dbReference>
<evidence type="ECO:0000256" key="15">
    <source>
        <dbReference type="ARBA" id="ARBA00069865"/>
    </source>
</evidence>
<feature type="compositionally biased region" description="Basic and acidic residues" evidence="19">
    <location>
        <begin position="2201"/>
        <end position="2215"/>
    </location>
</feature>
<name>A0A8B7ZBF2_ACAPL</name>
<feature type="compositionally biased region" description="Polar residues" evidence="19">
    <location>
        <begin position="1251"/>
        <end position="1273"/>
    </location>
</feature>
<feature type="compositionally biased region" description="Low complexity" evidence="19">
    <location>
        <begin position="1939"/>
        <end position="1953"/>
    </location>
</feature>
<feature type="compositionally biased region" description="Acidic residues" evidence="19">
    <location>
        <begin position="33"/>
        <end position="42"/>
    </location>
</feature>
<feature type="region of interest" description="Disordered" evidence="19">
    <location>
        <begin position="1"/>
        <end position="167"/>
    </location>
</feature>
<dbReference type="OMA" id="HRNYKDC"/>
<dbReference type="GO" id="GO:0003712">
    <property type="term" value="F:transcription coregulator activity"/>
    <property type="evidence" value="ECO:0007669"/>
    <property type="project" value="TreeGrafter"/>
</dbReference>
<feature type="compositionally biased region" description="Low complexity" evidence="19">
    <location>
        <begin position="1295"/>
        <end position="1308"/>
    </location>
</feature>
<dbReference type="GO" id="GO:0007166">
    <property type="term" value="P:cell surface receptor signaling pathway"/>
    <property type="evidence" value="ECO:0007669"/>
    <property type="project" value="UniProtKB-ARBA"/>
</dbReference>
<keyword evidence="20" id="KW-1185">Reference proteome</keyword>
<evidence type="ECO:0000256" key="9">
    <source>
        <dbReference type="ARBA" id="ARBA00023015"/>
    </source>
</evidence>
<keyword evidence="10" id="KW-0496">Mitochondrion</keyword>
<evidence type="ECO:0000313" key="20">
    <source>
        <dbReference type="Proteomes" id="UP000694845"/>
    </source>
</evidence>
<feature type="compositionally biased region" description="Basic and acidic residues" evidence="19">
    <location>
        <begin position="1"/>
        <end position="12"/>
    </location>
</feature>
<feature type="compositionally biased region" description="Acidic residues" evidence="19">
    <location>
        <begin position="1351"/>
        <end position="1363"/>
    </location>
</feature>
<keyword evidence="6" id="KW-0597">Phosphoprotein</keyword>
<feature type="region of interest" description="Disordered" evidence="19">
    <location>
        <begin position="1849"/>
        <end position="2029"/>
    </location>
</feature>
<feature type="region of interest" description="Disordered" evidence="19">
    <location>
        <begin position="1218"/>
        <end position="1396"/>
    </location>
</feature>
<keyword evidence="13 17" id="KW-0539">Nucleus</keyword>
<feature type="compositionally biased region" description="Basic residues" evidence="19">
    <location>
        <begin position="353"/>
        <end position="363"/>
    </location>
</feature>
<dbReference type="CTD" id="54856"/>
<evidence type="ECO:0000256" key="2">
    <source>
        <dbReference type="ARBA" id="ARBA00004322"/>
    </source>
</evidence>
<reference evidence="21" key="1">
    <citation type="submission" date="2025-08" db="UniProtKB">
        <authorList>
            <consortium name="RefSeq"/>
        </authorList>
    </citation>
    <scope>IDENTIFICATION</scope>
</reference>
<evidence type="ECO:0000256" key="17">
    <source>
        <dbReference type="PROSITE-ProRule" id="PRU00810"/>
    </source>
</evidence>
<feature type="region of interest" description="Disordered" evidence="19">
    <location>
        <begin position="1631"/>
        <end position="1670"/>
    </location>
</feature>
<evidence type="ECO:0000256" key="13">
    <source>
        <dbReference type="ARBA" id="ARBA00023242"/>
    </source>
</evidence>
<gene>
    <name evidence="21" type="primary">LOC110985877</name>
</gene>
<evidence type="ECO:0000256" key="16">
    <source>
        <dbReference type="ARBA" id="ARBA00078515"/>
    </source>
</evidence>
<evidence type="ECO:0000256" key="19">
    <source>
        <dbReference type="SAM" id="MobiDB-lite"/>
    </source>
</evidence>
<evidence type="ECO:0000256" key="7">
    <source>
        <dbReference type="ARBA" id="ARBA00022703"/>
    </source>
</evidence>
<dbReference type="GO" id="GO:0006355">
    <property type="term" value="P:regulation of DNA-templated transcription"/>
    <property type="evidence" value="ECO:0007669"/>
    <property type="project" value="InterPro"/>
</dbReference>
<feature type="compositionally biased region" description="Basic residues" evidence="19">
    <location>
        <begin position="247"/>
        <end position="267"/>
    </location>
</feature>
<evidence type="ECO:0000256" key="1">
    <source>
        <dbReference type="ARBA" id="ARBA00004173"/>
    </source>
</evidence>
<keyword evidence="18" id="KW-0175">Coiled coil</keyword>
<evidence type="ECO:0000256" key="6">
    <source>
        <dbReference type="ARBA" id="ARBA00022553"/>
    </source>
</evidence>
<accession>A0A8B7ZBF2</accession>
<feature type="compositionally biased region" description="Polar residues" evidence="19">
    <location>
        <begin position="44"/>
        <end position="57"/>
    </location>
</feature>
<keyword evidence="14" id="KW-0131">Cell cycle</keyword>
<dbReference type="GO" id="GO:0005739">
    <property type="term" value="C:mitochondrion"/>
    <property type="evidence" value="ECO:0007669"/>
    <property type="project" value="UniProtKB-SubCell"/>
</dbReference>
<feature type="region of interest" description="Disordered" evidence="19">
    <location>
        <begin position="848"/>
        <end position="874"/>
    </location>
</feature>
<dbReference type="PANTHER" id="PTHR16088:SF3">
    <property type="entry name" value="GON-4-LIKE PROTEIN"/>
    <property type="match status" value="1"/>
</dbReference>
<feature type="compositionally biased region" description="Basic and acidic residues" evidence="19">
    <location>
        <begin position="1993"/>
        <end position="2010"/>
    </location>
</feature>
<dbReference type="InterPro" id="IPR003822">
    <property type="entry name" value="PAH"/>
</dbReference>
<keyword evidence="8" id="KW-0007">Acetylation</keyword>
<comment type="subcellular location">
    <subcellularLocation>
        <location evidence="3">Cytoplasm</location>
    </subcellularLocation>
    <subcellularLocation>
        <location evidence="1">Mitochondrion</location>
    </subcellularLocation>
    <subcellularLocation>
        <location evidence="2">Nucleus</location>
        <location evidence="2">PML body</location>
    </subcellularLocation>
</comment>
<feature type="compositionally biased region" description="Polar residues" evidence="19">
    <location>
        <begin position="1774"/>
        <end position="1790"/>
    </location>
</feature>
<evidence type="ECO:0000256" key="18">
    <source>
        <dbReference type="SAM" id="Coils"/>
    </source>
</evidence>
<evidence type="ECO:0000256" key="14">
    <source>
        <dbReference type="ARBA" id="ARBA00023306"/>
    </source>
</evidence>
<dbReference type="SUPFAM" id="SSF47762">
    <property type="entry name" value="PAH2 domain"/>
    <property type="match status" value="2"/>
</dbReference>
<feature type="region of interest" description="Disordered" evidence="19">
    <location>
        <begin position="1159"/>
        <end position="1201"/>
    </location>
</feature>
<evidence type="ECO:0000256" key="8">
    <source>
        <dbReference type="ARBA" id="ARBA00022990"/>
    </source>
</evidence>
<sequence>MAETSKRKREECPSSPSNDETDQPHKRPKQDSDQDFCEEATADPETQQSTCQASSFASDERTSDTRLAMIEHVLCKEDSDSKSQTQAQTQETQIPDLSSVSNVGSVDQEPKPLHHQGDDTSIHADWSDKSKQDLVGVVGETQPEASLDRPEAKQASLGNGQVGSSLDCEGDKSCIKKGESDIANLKDTTTSLPTLDTVDMEAVQALTFLKQSASPSKSSEASSARTHKKEEPHQMNRSGTSVYTGSIRRKGFSKGSLAKHHLQKNMMKKLTPARSSADTDSDSQRDSSLSVSPQRMVIDLQPTRKSARQAAREGKEKPWSTMMKRGKKVRLEKKFPKQKDEEDEALEGEGAKKKEKRGRKKGTKGPSLDAAEVQLAKEACDFLEKRLEENAAKNNLSVVNVKNILHHVITNEHVLAMVRNTMEDESTGDKLSPAGPSDQTPVVFEPKMTRAKLKEVSEKSGKVPFVWPVSPVKKPKPQFADLNFPDSDDEDDADYKPSQEDLLKEESDYESTASFGSPCPSTPRSILNTSFLEDLKEEEEMEEESKPPPSSPPETSALSVSTSSPAKGSHIRAIAMPMGPPLPRSRGERLKDDEKLQRELEELDQEIERSEDTIAHRTRSKFPIDKPLEEIEASFVAPDITEDMFDTWDDVGEENEEWVKWLAGLYCAPNGISDCTLVLPNNCASLFHYENEDWAADFDMRLFDRPPQPTLSEMISAQRQAITPRPGQCKSRKAEDQEQQQLQILVFTDGERVQLQQQMQQHVQLLAQMYVLCQGNESLEPHMNQAKLFLTELDMLASRTEATYGGPFTGTGNRHVMVPTSAFRPCNLAGALNITTQEVAVTEKEFELKNPNEAPSEDNSKRKSQCVRSPPTEGAQRIIAHSKVFMYSELLPGLSLTNKPMEKTSFEKSEDVLIVLGLMQYPPEKDKQVLYRMICQNMLPIKTSRQVMVHVKNACSKNSSNVIKNWRKCGIKPILTPPCAPVFPGSEKAPVENFQLYDKRPEWLKKYQSAFYPQQVGASPAGPSHKIAPSTPTPQQEGSQGSDSGKTTPVPTLQPNEPLAKMRLPRQRGPSFSKLEPSTQGLGCEGQLRIHTLVPKIIAPNTLNVKTVPMEAPPQPVLVINPQQGIISTVGGTTVQIITSSTGGFAQVLNHDAVHALTNPASDTYANPTSDTVTKSSDSHSVTPASTPHVSPRLSPSSSISAGGISALQNFQLVKAGGVPNIGQGEKRTSRDKKGRGDKSKQVPSKVPVTKPSSQAVSSRQSTQMTQTISIDETVSKDKSCANSDRNPTAVDNLPPSTTQSSSTPSNKSPRDVDVTATGETLTALKEKDQNISKDTSSPPPRSKSSTPDSLIDEEGAEEDNLDDAAASPGENIVENVDSNSREVSDAEGLPDSQLKAVGDGIVEDASEDVEKASTLTNKMAAKRMKTKLRRDLESTVVLLDSDIVSKDPKREEREMSFSRAYLNKVKERFSSDPDRYVDFLGIFNSFSQTAEIAAEELFQKICQALEGHPDLVEDFTAFLPTDVALECGVLMENLEFAKARLFLRQVEVHFQKNPAQFQKVLNTIMEWGADEDHTNNDLKESILPLLKGQPHLEQEFSLLFADERPPENYMMDFEEIIWDDDKEKEYDSFEEIEIPDSDEEIPITKSRVGRPPNKPASSTQTPSGPKPSVLHRLLPKAALLKGRLPSIWKSPARKKSSTGLKSQLPDPWQELNTQLQYGTQGCACNCHEKSHDTRVQRKVRHCAYCSALGTRTELIRSLRGFTMGNRRRGHLLTASQPPGTSEDNAQSVNPKRGSGRNPSGRKAQKVRWASAGDIEPDIEEEDDGEEEENPYSDAVAHLSEICDNLADYLNENASEEDEEDVEDEKEMDVDDDDVNDDDDADDGQEDDEFEDLEDEEDQDDKEDDEDDDDGADDAVITSEESRGVDGATPESTVSPITSQGSHDSSQSSGHSGNKASPQPTQAAPSSQTTLLGSGVILEGNGSRANSPVTYNEDDRSTEDHMRQLKECLAQEKTGGGESSNPPSVKNLICDETLPESPIRHFSPAGIPTKIDTSVKVEQDVAGQQMRTEPRSPTQMQETVSVVTFAQDSSSSKDGEKDQRSLPRRPEPTKRRVQTVRLAQSPSVSFGQSERVPLFESLAKLRSSPVEIRSSETSSKLTKKDSKEEAVDMKKVQYNEKSGKSEPESLATAKRSSEEDEPTDDSSKNPVSEEMKPDCQKTGGTLLLSAANVDRKDGEVIVVWTRDADRLLLQRCRDQGATEQVFEEIARTLGDKTSKQVSDRFATLMKLFQSASQDDNDDEDDSDDGEEVTSDEDEDG</sequence>
<feature type="region of interest" description="Disordered" evidence="19">
    <location>
        <begin position="2058"/>
        <end position="2219"/>
    </location>
</feature>
<feature type="compositionally biased region" description="Polar residues" evidence="19">
    <location>
        <begin position="1954"/>
        <end position="1972"/>
    </location>
</feature>
<feature type="compositionally biased region" description="Acidic residues" evidence="19">
    <location>
        <begin position="1854"/>
        <end position="1913"/>
    </location>
</feature>
<dbReference type="OrthoDB" id="10067378at2759"/>
<dbReference type="GO" id="GO:0016605">
    <property type="term" value="C:PML body"/>
    <property type="evidence" value="ECO:0007669"/>
    <property type="project" value="UniProtKB-SubCell"/>
</dbReference>
<feature type="compositionally biased region" description="Low complexity" evidence="19">
    <location>
        <begin position="212"/>
        <end position="224"/>
    </location>
</feature>
<dbReference type="Gene3D" id="1.20.1160.11">
    <property type="entry name" value="Paired amphipathic helix"/>
    <property type="match status" value="1"/>
</dbReference>
<evidence type="ECO:0000256" key="10">
    <source>
        <dbReference type="ARBA" id="ARBA00023128"/>
    </source>
</evidence>
<dbReference type="KEGG" id="aplc:110985877"/>
<dbReference type="GeneID" id="110985877"/>
<feature type="compositionally biased region" description="Polar residues" evidence="19">
    <location>
        <begin position="522"/>
        <end position="531"/>
    </location>
</feature>
<evidence type="ECO:0000313" key="21">
    <source>
        <dbReference type="RefSeq" id="XP_022103004.1"/>
    </source>
</evidence>
<proteinExistence type="predicted"/>
<dbReference type="Pfam" id="PF21227">
    <property type="entry name" value="Myb_DNA-binding_7"/>
    <property type="match status" value="1"/>
</dbReference>
<feature type="compositionally biased region" description="Polar residues" evidence="19">
    <location>
        <begin position="556"/>
        <end position="566"/>
    </location>
</feature>
<feature type="compositionally biased region" description="Acidic residues" evidence="19">
    <location>
        <begin position="1815"/>
        <end position="1831"/>
    </location>
</feature>
<keyword evidence="5" id="KW-0678">Repressor</keyword>
<evidence type="ECO:0000256" key="3">
    <source>
        <dbReference type="ARBA" id="ARBA00004496"/>
    </source>
</evidence>
<organism evidence="20 21">
    <name type="scientific">Acanthaster planci</name>
    <name type="common">Crown-of-thorns starfish</name>
    <dbReference type="NCBI Taxonomy" id="133434"/>
    <lineage>
        <taxon>Eukaryota</taxon>
        <taxon>Metazoa</taxon>
        <taxon>Echinodermata</taxon>
        <taxon>Eleutherozoa</taxon>
        <taxon>Asterozoa</taxon>
        <taxon>Asteroidea</taxon>
        <taxon>Valvatacea</taxon>
        <taxon>Valvatida</taxon>
        <taxon>Acanthasteridae</taxon>
        <taxon>Acanthaster</taxon>
    </lineage>
</organism>
<dbReference type="PROSITE" id="PS51477">
    <property type="entry name" value="PAH"/>
    <property type="match status" value="1"/>
</dbReference>